<dbReference type="Pfam" id="PF03756">
    <property type="entry name" value="AfsA"/>
    <property type="match status" value="2"/>
</dbReference>
<feature type="region of interest" description="Disordered" evidence="1">
    <location>
        <begin position="1"/>
        <end position="22"/>
    </location>
</feature>
<dbReference type="RefSeq" id="WP_132818749.1">
    <property type="nucleotide sequence ID" value="NZ_SMKI01000154.1"/>
</dbReference>
<evidence type="ECO:0000256" key="1">
    <source>
        <dbReference type="SAM" id="MobiDB-lite"/>
    </source>
</evidence>
<dbReference type="OrthoDB" id="7838374at2"/>
<evidence type="ECO:0000313" key="4">
    <source>
        <dbReference type="Proteomes" id="UP000295345"/>
    </source>
</evidence>
<evidence type="ECO:0000259" key="2">
    <source>
        <dbReference type="Pfam" id="PF03756"/>
    </source>
</evidence>
<dbReference type="AlphaFoldDB" id="A0A4R4TH73"/>
<name>A0A4R4TH73_9ACTN</name>
<evidence type="ECO:0000313" key="3">
    <source>
        <dbReference type="EMBL" id="TDC74303.1"/>
    </source>
</evidence>
<gene>
    <name evidence="3" type="ORF">E1283_16190</name>
</gene>
<dbReference type="GO" id="GO:0016740">
    <property type="term" value="F:transferase activity"/>
    <property type="evidence" value="ECO:0007669"/>
    <property type="project" value="InterPro"/>
</dbReference>
<dbReference type="Proteomes" id="UP000295345">
    <property type="component" value="Unassembled WGS sequence"/>
</dbReference>
<comment type="caution">
    <text evidence="3">The sequence shown here is derived from an EMBL/GenBank/DDBJ whole genome shotgun (WGS) entry which is preliminary data.</text>
</comment>
<feature type="domain" description="A-factor biosynthesis hotdog" evidence="2">
    <location>
        <begin position="32"/>
        <end position="167"/>
    </location>
</feature>
<accession>A0A4R4TH73</accession>
<reference evidence="3 4" key="1">
    <citation type="submission" date="2019-03" db="EMBL/GenBank/DDBJ databases">
        <title>Draft genome sequences of novel Actinobacteria.</title>
        <authorList>
            <person name="Sahin N."/>
            <person name="Ay H."/>
            <person name="Saygin H."/>
        </authorList>
    </citation>
    <scope>NUCLEOTIDE SEQUENCE [LARGE SCALE GENOMIC DNA]</scope>
    <source>
        <strain evidence="3 4">DSM 41900</strain>
    </source>
</reference>
<organism evidence="3 4">
    <name type="scientific">Streptomyces hainanensis</name>
    <dbReference type="NCBI Taxonomy" id="402648"/>
    <lineage>
        <taxon>Bacteria</taxon>
        <taxon>Bacillati</taxon>
        <taxon>Actinomycetota</taxon>
        <taxon>Actinomycetes</taxon>
        <taxon>Kitasatosporales</taxon>
        <taxon>Streptomycetaceae</taxon>
        <taxon>Streptomyces</taxon>
    </lineage>
</organism>
<sequence length="374" mass="40592">MSTTSFTRQHPPAGTQPDEPELDYSRTVDRLLVHRDALGEVFLTDLRRIDDDSYLAAAQLPRSHAYYGDHQLRPGAYDPLLVLEACRQANLGGAHRFYGVAEDDKFILTHLGLRLTHLPALVVGPSPCPLAMRVRVVNRKERDGRVTGLDYEIELSIEGTVVGTSEMGLRFKTPTDYLTLRLNNRGGRALPSSANFPESTPGTPVTPHLVGRSAPENVVLLDAVATGGTGRAALRIPAGHPSMFDHPQDHLPGMVIAEGARQLALFTALDARGVSAAKVFPTDLTVRFTRFGELEDPTVLTAEAGERVRVAPEPVEPATSYTQGGVLELPEPAEESARRGAGAALERLPVRVEARQHDELLCVMDLTLTRVSLG</sequence>
<proteinExistence type="predicted"/>
<dbReference type="InterPro" id="IPR005509">
    <property type="entry name" value="AfsA_hotdog_dom"/>
</dbReference>
<protein>
    <submittedName>
        <fullName evidence="3">A-factor biosynthesis protein</fullName>
    </submittedName>
</protein>
<dbReference type="NCBIfam" id="NF041195">
    <property type="entry name" value="ScbA_BarX_GamBu"/>
    <property type="match status" value="1"/>
</dbReference>
<dbReference type="InterPro" id="IPR047757">
    <property type="entry name" value="AfsA-like"/>
</dbReference>
<keyword evidence="4" id="KW-1185">Reference proteome</keyword>
<feature type="domain" description="A-factor biosynthesis hotdog" evidence="2">
    <location>
        <begin position="209"/>
        <end position="306"/>
    </location>
</feature>
<dbReference type="EMBL" id="SMKI01000154">
    <property type="protein sequence ID" value="TDC74303.1"/>
    <property type="molecule type" value="Genomic_DNA"/>
</dbReference>